<dbReference type="SUPFAM" id="SSF52091">
    <property type="entry name" value="SpoIIaa-like"/>
    <property type="match status" value="1"/>
</dbReference>
<evidence type="ECO:0000259" key="2">
    <source>
        <dbReference type="PROSITE" id="PS50801"/>
    </source>
</evidence>
<dbReference type="CDD" id="cd07043">
    <property type="entry name" value="STAS_anti-anti-sigma_factors"/>
    <property type="match status" value="1"/>
</dbReference>
<dbReference type="PANTHER" id="PTHR33495">
    <property type="entry name" value="ANTI-SIGMA FACTOR ANTAGONIST TM_1081-RELATED-RELATED"/>
    <property type="match status" value="1"/>
</dbReference>
<dbReference type="InterPro" id="IPR002645">
    <property type="entry name" value="STAS_dom"/>
</dbReference>
<reference evidence="3 4" key="1">
    <citation type="submission" date="2020-08" db="EMBL/GenBank/DDBJ databases">
        <title>Genomic Encyclopedia of Type Strains, Phase III (KMG-III): the genomes of soil and plant-associated and newly described type strains.</title>
        <authorList>
            <person name="Whitman W."/>
        </authorList>
    </citation>
    <scope>NUCLEOTIDE SEQUENCE [LARGE SCALE GENOMIC DNA]</scope>
    <source>
        <strain evidence="3 4">CECT 3237</strain>
    </source>
</reference>
<accession>A0A7W4ZLY4</accession>
<protein>
    <submittedName>
        <fullName evidence="3">Anti-anti-sigma factor</fullName>
    </submittedName>
</protein>
<comment type="caution">
    <text evidence="3">The sequence shown here is derived from an EMBL/GenBank/DDBJ whole genome shotgun (WGS) entry which is preliminary data.</text>
</comment>
<dbReference type="InterPro" id="IPR058548">
    <property type="entry name" value="MlaB-like_STAS"/>
</dbReference>
<dbReference type="Gene3D" id="3.30.750.24">
    <property type="entry name" value="STAS domain"/>
    <property type="match status" value="1"/>
</dbReference>
<feature type="compositionally biased region" description="Low complexity" evidence="1">
    <location>
        <begin position="79"/>
        <end position="94"/>
    </location>
</feature>
<dbReference type="InterPro" id="IPR036513">
    <property type="entry name" value="STAS_dom_sf"/>
</dbReference>
<dbReference type="PROSITE" id="PS50801">
    <property type="entry name" value="STAS"/>
    <property type="match status" value="1"/>
</dbReference>
<dbReference type="PANTHER" id="PTHR33495:SF2">
    <property type="entry name" value="ANTI-SIGMA FACTOR ANTAGONIST TM_1081-RELATED"/>
    <property type="match status" value="1"/>
</dbReference>
<evidence type="ECO:0000313" key="3">
    <source>
        <dbReference type="EMBL" id="MBB3074908.1"/>
    </source>
</evidence>
<dbReference type="AlphaFoldDB" id="A0A7W4ZLY4"/>
<proteinExistence type="predicted"/>
<organism evidence="3 4">
    <name type="scientific">Streptomyces violarus</name>
    <dbReference type="NCBI Taxonomy" id="67380"/>
    <lineage>
        <taxon>Bacteria</taxon>
        <taxon>Bacillati</taxon>
        <taxon>Actinomycetota</taxon>
        <taxon>Actinomycetes</taxon>
        <taxon>Kitasatosporales</taxon>
        <taxon>Streptomycetaceae</taxon>
        <taxon>Streptomyces</taxon>
    </lineage>
</organism>
<evidence type="ECO:0000256" key="1">
    <source>
        <dbReference type="SAM" id="MobiDB-lite"/>
    </source>
</evidence>
<evidence type="ECO:0000313" key="4">
    <source>
        <dbReference type="Proteomes" id="UP000572907"/>
    </source>
</evidence>
<dbReference type="RefSeq" id="WP_229845052.1">
    <property type="nucleotide sequence ID" value="NZ_BMUP01000001.1"/>
</dbReference>
<gene>
    <name evidence="3" type="ORF">FHS41_001377</name>
</gene>
<dbReference type="Proteomes" id="UP000572907">
    <property type="component" value="Unassembled WGS sequence"/>
</dbReference>
<feature type="domain" description="STAS" evidence="2">
    <location>
        <begin position="138"/>
        <end position="223"/>
    </location>
</feature>
<keyword evidence="4" id="KW-1185">Reference proteome</keyword>
<dbReference type="Pfam" id="PF13466">
    <property type="entry name" value="STAS_2"/>
    <property type="match status" value="1"/>
</dbReference>
<sequence length="223" mass="23687">MNAFLTAAAFVVLIAGAAYVIHRLNIQHADRIAVHRYSAPLPGRRGRAVHRYSAPLPGRRGRGTPQPPVGPDRSESPPRANGVTTATGAAAGSHRGAAAALRRRSYDCARSGPGPMNRGVMTLPQLNIYRHDRGRRALITLAGEIDPVTAPQVRTALERCLSDGITTIDVDLTAVGLCDSSGLSVFLDALRHAAESHASLRLHHPSPQTARLLTDSGSDLLLL</sequence>
<dbReference type="EMBL" id="JACHXE010000001">
    <property type="protein sequence ID" value="MBB3074908.1"/>
    <property type="molecule type" value="Genomic_DNA"/>
</dbReference>
<feature type="region of interest" description="Disordered" evidence="1">
    <location>
        <begin position="45"/>
        <end position="94"/>
    </location>
</feature>
<name>A0A7W4ZLY4_9ACTN</name>
<dbReference type="GO" id="GO:0043856">
    <property type="term" value="F:anti-sigma factor antagonist activity"/>
    <property type="evidence" value="ECO:0007669"/>
    <property type="project" value="TreeGrafter"/>
</dbReference>